<evidence type="ECO:0000313" key="1">
    <source>
        <dbReference type="EMBL" id="MFC6759164.1"/>
    </source>
</evidence>
<reference evidence="2" key="1">
    <citation type="journal article" date="2019" name="Int. J. Syst. Evol. Microbiol.">
        <title>The Global Catalogue of Microorganisms (GCM) 10K type strain sequencing project: providing services to taxonomists for standard genome sequencing and annotation.</title>
        <authorList>
            <consortium name="The Broad Institute Genomics Platform"/>
            <consortium name="The Broad Institute Genome Sequencing Center for Infectious Disease"/>
            <person name="Wu L."/>
            <person name="Ma J."/>
        </authorList>
    </citation>
    <scope>NUCLEOTIDE SEQUENCE [LARGE SCALE GENOMIC DNA]</scope>
    <source>
        <strain evidence="2">CCUG 66188</strain>
    </source>
</reference>
<name>A0ABW2B2C4_9RHOB</name>
<evidence type="ECO:0000313" key="2">
    <source>
        <dbReference type="Proteomes" id="UP001596353"/>
    </source>
</evidence>
<comment type="caution">
    <text evidence="1">The sequence shown here is derived from an EMBL/GenBank/DDBJ whole genome shotgun (WGS) entry which is preliminary data.</text>
</comment>
<sequence>MEFRGRSFEAANAGLRQRLGSQTFAYWQQQPDFFQPSEAQILADQLLLQGRTKDALQIAETLESSARSATDRVELALFKGRILGAEGDAFDLAAARKQLGAAYAMTDEVAVSSRAQAQRRTILQYRVQMELYYEQPCEGIGPLVEALEVWTLDGTPAEDAQDRAARRLIETYAARCAG</sequence>
<dbReference type="Proteomes" id="UP001596353">
    <property type="component" value="Unassembled WGS sequence"/>
</dbReference>
<protein>
    <submittedName>
        <fullName evidence="1">Uncharacterized protein</fullName>
    </submittedName>
</protein>
<gene>
    <name evidence="1" type="ORF">ACFQFQ_06115</name>
</gene>
<keyword evidence="2" id="KW-1185">Reference proteome</keyword>
<proteinExistence type="predicted"/>
<dbReference type="EMBL" id="JBHSWG010000001">
    <property type="protein sequence ID" value="MFC6759164.1"/>
    <property type="molecule type" value="Genomic_DNA"/>
</dbReference>
<accession>A0ABW2B2C4</accession>
<organism evidence="1 2">
    <name type="scientific">Sulfitobacter porphyrae</name>
    <dbReference type="NCBI Taxonomy" id="1246864"/>
    <lineage>
        <taxon>Bacteria</taxon>
        <taxon>Pseudomonadati</taxon>
        <taxon>Pseudomonadota</taxon>
        <taxon>Alphaproteobacteria</taxon>
        <taxon>Rhodobacterales</taxon>
        <taxon>Roseobacteraceae</taxon>
        <taxon>Sulfitobacter</taxon>
    </lineage>
</organism>